<protein>
    <recommendedName>
        <fullName evidence="13">CBD9-like protein</fullName>
    </recommendedName>
</protein>
<evidence type="ECO:0008006" key="13">
    <source>
        <dbReference type="Google" id="ProtNLM"/>
    </source>
</evidence>
<evidence type="ECO:0000259" key="10">
    <source>
        <dbReference type="PROSITE" id="PS50939"/>
    </source>
</evidence>
<dbReference type="PANTHER" id="PTHR47797">
    <property type="entry name" value="DEHYDROGENASE, PUTATIVE (AFU_ORTHOLOGUE AFUA_8G05805)-RELATED"/>
    <property type="match status" value="1"/>
</dbReference>
<evidence type="ECO:0000256" key="4">
    <source>
        <dbReference type="ARBA" id="ARBA00022982"/>
    </source>
</evidence>
<organism evidence="11 12">
    <name type="scientific">Mycena albidolilacea</name>
    <dbReference type="NCBI Taxonomy" id="1033008"/>
    <lineage>
        <taxon>Eukaryota</taxon>
        <taxon>Fungi</taxon>
        <taxon>Dikarya</taxon>
        <taxon>Basidiomycota</taxon>
        <taxon>Agaricomycotina</taxon>
        <taxon>Agaricomycetes</taxon>
        <taxon>Agaricomycetidae</taxon>
        <taxon>Agaricales</taxon>
        <taxon>Marasmiineae</taxon>
        <taxon>Mycenaceae</taxon>
        <taxon>Mycena</taxon>
    </lineage>
</organism>
<feature type="transmembrane region" description="Helical" evidence="7">
    <location>
        <begin position="201"/>
        <end position="226"/>
    </location>
</feature>
<dbReference type="GO" id="GO:0016020">
    <property type="term" value="C:membrane"/>
    <property type="evidence" value="ECO:0007669"/>
    <property type="project" value="UniProtKB-SubCell"/>
</dbReference>
<evidence type="ECO:0000256" key="8">
    <source>
        <dbReference type="SAM" id="SignalP"/>
    </source>
</evidence>
<dbReference type="InterPro" id="IPR005018">
    <property type="entry name" value="DOMON_domain"/>
</dbReference>
<evidence type="ECO:0000256" key="2">
    <source>
        <dbReference type="ARBA" id="ARBA00022448"/>
    </source>
</evidence>
<feature type="transmembrane region" description="Helical" evidence="7">
    <location>
        <begin position="276"/>
        <end position="295"/>
    </location>
</feature>
<evidence type="ECO:0000256" key="3">
    <source>
        <dbReference type="ARBA" id="ARBA00022692"/>
    </source>
</evidence>
<evidence type="ECO:0000256" key="5">
    <source>
        <dbReference type="ARBA" id="ARBA00022989"/>
    </source>
</evidence>
<dbReference type="PANTHER" id="PTHR47797:SF3">
    <property type="entry name" value="CYTOCHROME B561 DOMAIN-CONTAINING PROTEIN"/>
    <property type="match status" value="1"/>
</dbReference>
<keyword evidence="3 7" id="KW-0812">Transmembrane</keyword>
<sequence length="380" mass="41204">MGYIFFSVFSLFALVSGSFTEHSKRDVTGDFKCTSNMCIAAIVNDSTVQYTLTGTGKHTVGWMGMGFGTQMSNTPMVIMWGNSDGTITLSQRQAPTEVMPTVVANPPRIATLSNTLSTTSGNATFVYTIPANSDTEQSIIFAFGTTNPGSSDGSATLQQHLDSGVTSLDLTKPFSASSTPSGSDFDGSSSADPLTHYHHMVVAHAVLSVVGFALLLPCGVLLARYLRTFTPTWYTGHWIAQFGIAGPIILAGIVMGFKAAGPLRYKIMDDHKKTGIVVFALYLTQCIIGTVIHYAKPKNATSRPPQNYFHAVLGLAIIGLSMYQIRTGYRTEWPNFTELGPVPSGVNVLWVVWVIILPVLYAVGLLFLKKQYRQEEESQK</sequence>
<evidence type="ECO:0000313" key="12">
    <source>
        <dbReference type="Proteomes" id="UP001218218"/>
    </source>
</evidence>
<evidence type="ECO:0000256" key="6">
    <source>
        <dbReference type="ARBA" id="ARBA00023136"/>
    </source>
</evidence>
<dbReference type="Gene3D" id="1.20.120.1770">
    <property type="match status" value="1"/>
</dbReference>
<feature type="chain" id="PRO_5041929616" description="CBD9-like protein" evidence="8">
    <location>
        <begin position="18"/>
        <end position="380"/>
    </location>
</feature>
<keyword evidence="8" id="KW-0732">Signal</keyword>
<dbReference type="AlphaFoldDB" id="A0AAD7EYN6"/>
<dbReference type="Pfam" id="PF16010">
    <property type="entry name" value="CDH-cyt"/>
    <property type="match status" value="1"/>
</dbReference>
<gene>
    <name evidence="11" type="ORF">DFH08DRAFT_848351</name>
</gene>
<feature type="transmembrane region" description="Helical" evidence="7">
    <location>
        <begin position="238"/>
        <end position="256"/>
    </location>
</feature>
<evidence type="ECO:0000256" key="1">
    <source>
        <dbReference type="ARBA" id="ARBA00004370"/>
    </source>
</evidence>
<evidence type="ECO:0000259" key="9">
    <source>
        <dbReference type="PROSITE" id="PS50836"/>
    </source>
</evidence>
<dbReference type="SMART" id="SM00664">
    <property type="entry name" value="DoH"/>
    <property type="match status" value="1"/>
</dbReference>
<dbReference type="CDD" id="cd08760">
    <property type="entry name" value="Cyt_b561_FRRS1_like"/>
    <property type="match status" value="1"/>
</dbReference>
<dbReference type="CDD" id="cd09630">
    <property type="entry name" value="CDH_like_cytochrome"/>
    <property type="match status" value="1"/>
</dbReference>
<dbReference type="InterPro" id="IPR015920">
    <property type="entry name" value="Cellobiose_DH-like_cyt"/>
</dbReference>
<dbReference type="Gene3D" id="2.60.40.1210">
    <property type="entry name" value="Cellobiose dehydrogenase, cytochrome domain"/>
    <property type="match status" value="1"/>
</dbReference>
<evidence type="ECO:0000313" key="11">
    <source>
        <dbReference type="EMBL" id="KAJ7358375.1"/>
    </source>
</evidence>
<keyword evidence="4" id="KW-0249">Electron transport</keyword>
<feature type="domain" description="Cytochrome b561" evidence="10">
    <location>
        <begin position="165"/>
        <end position="365"/>
    </location>
</feature>
<keyword evidence="6 7" id="KW-0472">Membrane</keyword>
<keyword evidence="5 7" id="KW-1133">Transmembrane helix</keyword>
<reference evidence="11" key="1">
    <citation type="submission" date="2023-03" db="EMBL/GenBank/DDBJ databases">
        <title>Massive genome expansion in bonnet fungi (Mycena s.s.) driven by repeated elements and novel gene families across ecological guilds.</title>
        <authorList>
            <consortium name="Lawrence Berkeley National Laboratory"/>
            <person name="Harder C.B."/>
            <person name="Miyauchi S."/>
            <person name="Viragh M."/>
            <person name="Kuo A."/>
            <person name="Thoen E."/>
            <person name="Andreopoulos B."/>
            <person name="Lu D."/>
            <person name="Skrede I."/>
            <person name="Drula E."/>
            <person name="Henrissat B."/>
            <person name="Morin E."/>
            <person name="Kohler A."/>
            <person name="Barry K."/>
            <person name="LaButti K."/>
            <person name="Morin E."/>
            <person name="Salamov A."/>
            <person name="Lipzen A."/>
            <person name="Mereny Z."/>
            <person name="Hegedus B."/>
            <person name="Baldrian P."/>
            <person name="Stursova M."/>
            <person name="Weitz H."/>
            <person name="Taylor A."/>
            <person name="Grigoriev I.V."/>
            <person name="Nagy L.G."/>
            <person name="Martin F."/>
            <person name="Kauserud H."/>
        </authorList>
    </citation>
    <scope>NUCLEOTIDE SEQUENCE</scope>
    <source>
        <strain evidence="11">CBHHK002</strain>
    </source>
</reference>
<dbReference type="SUPFAM" id="SSF49344">
    <property type="entry name" value="CBD9-like"/>
    <property type="match status" value="1"/>
</dbReference>
<keyword evidence="12" id="KW-1185">Reference proteome</keyword>
<dbReference type="EMBL" id="JARIHO010000007">
    <property type="protein sequence ID" value="KAJ7358375.1"/>
    <property type="molecule type" value="Genomic_DNA"/>
</dbReference>
<feature type="domain" description="DOMON" evidence="9">
    <location>
        <begin position="33"/>
        <end position="144"/>
    </location>
</feature>
<dbReference type="InterPro" id="IPR006593">
    <property type="entry name" value="Cyt_b561/ferric_Rdtase_TM"/>
</dbReference>
<feature type="transmembrane region" description="Helical" evidence="7">
    <location>
        <begin position="307"/>
        <end position="325"/>
    </location>
</feature>
<dbReference type="SMART" id="SM00665">
    <property type="entry name" value="B561"/>
    <property type="match status" value="1"/>
</dbReference>
<name>A0AAD7EYN6_9AGAR</name>
<keyword evidence="2" id="KW-0813">Transport</keyword>
<feature type="transmembrane region" description="Helical" evidence="7">
    <location>
        <begin position="345"/>
        <end position="368"/>
    </location>
</feature>
<dbReference type="Proteomes" id="UP001218218">
    <property type="component" value="Unassembled WGS sequence"/>
</dbReference>
<accession>A0AAD7EYN6</accession>
<feature type="signal peptide" evidence="8">
    <location>
        <begin position="1"/>
        <end position="17"/>
    </location>
</feature>
<comment type="subcellular location">
    <subcellularLocation>
        <location evidence="1">Membrane</location>
    </subcellularLocation>
</comment>
<evidence type="ECO:0000256" key="7">
    <source>
        <dbReference type="SAM" id="Phobius"/>
    </source>
</evidence>
<dbReference type="Pfam" id="PF03188">
    <property type="entry name" value="Cytochrom_B561"/>
    <property type="match status" value="1"/>
</dbReference>
<dbReference type="PROSITE" id="PS50836">
    <property type="entry name" value="DOMON"/>
    <property type="match status" value="1"/>
</dbReference>
<comment type="caution">
    <text evidence="11">The sequence shown here is derived from an EMBL/GenBank/DDBJ whole genome shotgun (WGS) entry which is preliminary data.</text>
</comment>
<dbReference type="PROSITE" id="PS50939">
    <property type="entry name" value="CYTOCHROME_B561"/>
    <property type="match status" value="1"/>
</dbReference>
<proteinExistence type="predicted"/>